<evidence type="ECO:0000313" key="1">
    <source>
        <dbReference type="EMBL" id="CAG8745108.1"/>
    </source>
</evidence>
<evidence type="ECO:0000313" key="2">
    <source>
        <dbReference type="Proteomes" id="UP000789405"/>
    </source>
</evidence>
<sequence length="49" mass="5763">EESITQNIKMSIILASIWEDELCTKCPKDDAILASIWKKRVLYRHLKKC</sequence>
<gene>
    <name evidence="1" type="ORF">DERYTH_LOCUS16362</name>
</gene>
<name>A0A9N9IPJ5_9GLOM</name>
<dbReference type="EMBL" id="CAJVPY010014194">
    <property type="protein sequence ID" value="CAG8745108.1"/>
    <property type="molecule type" value="Genomic_DNA"/>
</dbReference>
<comment type="caution">
    <text evidence="1">The sequence shown here is derived from an EMBL/GenBank/DDBJ whole genome shotgun (WGS) entry which is preliminary data.</text>
</comment>
<dbReference type="AlphaFoldDB" id="A0A9N9IPJ5"/>
<dbReference type="Proteomes" id="UP000789405">
    <property type="component" value="Unassembled WGS sequence"/>
</dbReference>
<proteinExistence type="predicted"/>
<protein>
    <submittedName>
        <fullName evidence="1">28557_t:CDS:1</fullName>
    </submittedName>
</protein>
<organism evidence="1 2">
    <name type="scientific">Dentiscutata erythropus</name>
    <dbReference type="NCBI Taxonomy" id="1348616"/>
    <lineage>
        <taxon>Eukaryota</taxon>
        <taxon>Fungi</taxon>
        <taxon>Fungi incertae sedis</taxon>
        <taxon>Mucoromycota</taxon>
        <taxon>Glomeromycotina</taxon>
        <taxon>Glomeromycetes</taxon>
        <taxon>Diversisporales</taxon>
        <taxon>Gigasporaceae</taxon>
        <taxon>Dentiscutata</taxon>
    </lineage>
</organism>
<keyword evidence="2" id="KW-1185">Reference proteome</keyword>
<reference evidence="1" key="1">
    <citation type="submission" date="2021-06" db="EMBL/GenBank/DDBJ databases">
        <authorList>
            <person name="Kallberg Y."/>
            <person name="Tangrot J."/>
            <person name="Rosling A."/>
        </authorList>
    </citation>
    <scope>NUCLEOTIDE SEQUENCE</scope>
    <source>
        <strain evidence="1">MA453B</strain>
    </source>
</reference>
<accession>A0A9N9IPJ5</accession>
<feature type="non-terminal residue" evidence="1">
    <location>
        <position position="1"/>
    </location>
</feature>